<protein>
    <submittedName>
        <fullName evidence="1">Uncharacterized protein</fullName>
    </submittedName>
</protein>
<reference evidence="1" key="2">
    <citation type="submission" date="2022-01" db="EMBL/GenBank/DDBJ databases">
        <authorList>
            <person name="Yamashiro T."/>
            <person name="Shiraishi A."/>
            <person name="Satake H."/>
            <person name="Nakayama K."/>
        </authorList>
    </citation>
    <scope>NUCLEOTIDE SEQUENCE</scope>
</reference>
<evidence type="ECO:0000313" key="1">
    <source>
        <dbReference type="EMBL" id="GJT72165.1"/>
    </source>
</evidence>
<dbReference type="EMBL" id="BQNB010018232">
    <property type="protein sequence ID" value="GJT72165.1"/>
    <property type="molecule type" value="Genomic_DNA"/>
</dbReference>
<name>A0ABQ5GAJ9_9ASTR</name>
<evidence type="ECO:0000313" key="2">
    <source>
        <dbReference type="Proteomes" id="UP001151760"/>
    </source>
</evidence>
<proteinExistence type="predicted"/>
<accession>A0ABQ5GAJ9</accession>
<sequence length="93" mass="11118">MSIYIEREINANLQYAIGLSNLWDVLYNRVNERRLFISELLAFGSPLALQCLDFLKQLSQNDMLKMLKLRKMIAEVHLQVHRKIDFLIVMRFY</sequence>
<reference evidence="1" key="1">
    <citation type="journal article" date="2022" name="Int. J. Mol. Sci.">
        <title>Draft Genome of Tanacetum Coccineum: Genomic Comparison of Closely Related Tanacetum-Family Plants.</title>
        <authorList>
            <person name="Yamashiro T."/>
            <person name="Shiraishi A."/>
            <person name="Nakayama K."/>
            <person name="Satake H."/>
        </authorList>
    </citation>
    <scope>NUCLEOTIDE SEQUENCE</scope>
</reference>
<comment type="caution">
    <text evidence="1">The sequence shown here is derived from an EMBL/GenBank/DDBJ whole genome shotgun (WGS) entry which is preliminary data.</text>
</comment>
<gene>
    <name evidence="1" type="ORF">Tco_1031451</name>
</gene>
<organism evidence="1 2">
    <name type="scientific">Tanacetum coccineum</name>
    <dbReference type="NCBI Taxonomy" id="301880"/>
    <lineage>
        <taxon>Eukaryota</taxon>
        <taxon>Viridiplantae</taxon>
        <taxon>Streptophyta</taxon>
        <taxon>Embryophyta</taxon>
        <taxon>Tracheophyta</taxon>
        <taxon>Spermatophyta</taxon>
        <taxon>Magnoliopsida</taxon>
        <taxon>eudicotyledons</taxon>
        <taxon>Gunneridae</taxon>
        <taxon>Pentapetalae</taxon>
        <taxon>asterids</taxon>
        <taxon>campanulids</taxon>
        <taxon>Asterales</taxon>
        <taxon>Asteraceae</taxon>
        <taxon>Asteroideae</taxon>
        <taxon>Anthemideae</taxon>
        <taxon>Anthemidinae</taxon>
        <taxon>Tanacetum</taxon>
    </lineage>
</organism>
<dbReference type="Proteomes" id="UP001151760">
    <property type="component" value="Unassembled WGS sequence"/>
</dbReference>
<keyword evidence="2" id="KW-1185">Reference proteome</keyword>